<name>A0A3R6VU05_9STRA</name>
<gene>
    <name evidence="1" type="ORF">DYB32_007084</name>
</gene>
<organism evidence="1 2">
    <name type="scientific">Aphanomyces invadans</name>
    <dbReference type="NCBI Taxonomy" id="157072"/>
    <lineage>
        <taxon>Eukaryota</taxon>
        <taxon>Sar</taxon>
        <taxon>Stramenopiles</taxon>
        <taxon>Oomycota</taxon>
        <taxon>Saprolegniomycetes</taxon>
        <taxon>Saprolegniales</taxon>
        <taxon>Verrucalvaceae</taxon>
        <taxon>Aphanomyces</taxon>
    </lineage>
</organism>
<comment type="caution">
    <text evidence="1">The sequence shown here is derived from an EMBL/GenBank/DDBJ whole genome shotgun (WGS) entry which is preliminary data.</text>
</comment>
<dbReference type="Proteomes" id="UP000285060">
    <property type="component" value="Unassembled WGS sequence"/>
</dbReference>
<sequence>MDGHAIRAAAAEGLKRKTIEDFTADAEDEGAKKTQLKKELRSSTSISVKDSTNALAKFASVLEHANDYKLEEIAVGKEANMLAARKIKLEEKCYLLDKAEREAQFALEQQERQGLLDIMRGTLE</sequence>
<dbReference type="AlphaFoldDB" id="A0A3R6VU05"/>
<evidence type="ECO:0000313" key="2">
    <source>
        <dbReference type="Proteomes" id="UP000285060"/>
    </source>
</evidence>
<dbReference type="VEuPathDB" id="FungiDB:H310_14898"/>
<reference evidence="1 2" key="1">
    <citation type="submission" date="2018-08" db="EMBL/GenBank/DDBJ databases">
        <title>Aphanomyces genome sequencing and annotation.</title>
        <authorList>
            <person name="Minardi D."/>
            <person name="Oidtmann B."/>
            <person name="Van Der Giezen M."/>
            <person name="Studholme D.J."/>
        </authorList>
    </citation>
    <scope>NUCLEOTIDE SEQUENCE [LARGE SCALE GENOMIC DNA]</scope>
    <source>
        <strain evidence="1 2">NJM0002</strain>
    </source>
</reference>
<keyword evidence="2" id="KW-1185">Reference proteome</keyword>
<dbReference type="EMBL" id="QUSY01000853">
    <property type="protein sequence ID" value="RHY27053.1"/>
    <property type="molecule type" value="Genomic_DNA"/>
</dbReference>
<evidence type="ECO:0008006" key="3">
    <source>
        <dbReference type="Google" id="ProtNLM"/>
    </source>
</evidence>
<evidence type="ECO:0000313" key="1">
    <source>
        <dbReference type="EMBL" id="RHY27053.1"/>
    </source>
</evidence>
<protein>
    <recommendedName>
        <fullName evidence="3">No apical meristem-associated C-terminal domain-containing protein</fullName>
    </recommendedName>
</protein>
<proteinExistence type="predicted"/>
<accession>A0A3R6VU05</accession>